<evidence type="ECO:0000313" key="3">
    <source>
        <dbReference type="Proteomes" id="UP001152320"/>
    </source>
</evidence>
<feature type="transmembrane region" description="Helical" evidence="1">
    <location>
        <begin position="161"/>
        <end position="180"/>
    </location>
</feature>
<organism evidence="2 3">
    <name type="scientific">Holothuria leucospilota</name>
    <name type="common">Black long sea cucumber</name>
    <name type="synonym">Mertensiothuria leucospilota</name>
    <dbReference type="NCBI Taxonomy" id="206669"/>
    <lineage>
        <taxon>Eukaryota</taxon>
        <taxon>Metazoa</taxon>
        <taxon>Echinodermata</taxon>
        <taxon>Eleutherozoa</taxon>
        <taxon>Echinozoa</taxon>
        <taxon>Holothuroidea</taxon>
        <taxon>Aspidochirotacea</taxon>
        <taxon>Aspidochirotida</taxon>
        <taxon>Holothuriidae</taxon>
        <taxon>Holothuria</taxon>
    </lineage>
</organism>
<comment type="caution">
    <text evidence="2">The sequence shown here is derived from an EMBL/GenBank/DDBJ whole genome shotgun (WGS) entry which is preliminary data.</text>
</comment>
<evidence type="ECO:0000313" key="2">
    <source>
        <dbReference type="EMBL" id="KAJ8050442.1"/>
    </source>
</evidence>
<dbReference type="AlphaFoldDB" id="A0A9Q1HHR2"/>
<feature type="transmembrane region" description="Helical" evidence="1">
    <location>
        <begin position="71"/>
        <end position="91"/>
    </location>
</feature>
<feature type="transmembrane region" description="Helical" evidence="1">
    <location>
        <begin position="249"/>
        <end position="270"/>
    </location>
</feature>
<feature type="transmembrane region" description="Helical" evidence="1">
    <location>
        <begin position="365"/>
        <end position="387"/>
    </location>
</feature>
<dbReference type="InterPro" id="IPR050327">
    <property type="entry name" value="Proton-linked_MCT"/>
</dbReference>
<dbReference type="Pfam" id="PF07690">
    <property type="entry name" value="MFS_1"/>
    <property type="match status" value="1"/>
</dbReference>
<keyword evidence="1" id="KW-1133">Transmembrane helix</keyword>
<dbReference type="Proteomes" id="UP001152320">
    <property type="component" value="Chromosome 1"/>
</dbReference>
<gene>
    <name evidence="2" type="ORF">HOLleu_03651</name>
</gene>
<dbReference type="OrthoDB" id="2213137at2759"/>
<dbReference type="SUPFAM" id="SSF103473">
    <property type="entry name" value="MFS general substrate transporter"/>
    <property type="match status" value="1"/>
</dbReference>
<feature type="transmembrane region" description="Helical" evidence="1">
    <location>
        <begin position="399"/>
        <end position="417"/>
    </location>
</feature>
<dbReference type="PANTHER" id="PTHR11360:SF303">
    <property type="entry name" value="MAJOR FACILITATOR SUPERFAMILY (MFS) PROFILE DOMAIN-CONTAINING PROTEIN"/>
    <property type="match status" value="1"/>
</dbReference>
<protein>
    <submittedName>
        <fullName evidence="2">Monocarboxylate transporter 2</fullName>
    </submittedName>
</protein>
<dbReference type="InterPro" id="IPR036259">
    <property type="entry name" value="MFS_trans_sf"/>
</dbReference>
<dbReference type="EMBL" id="JAIZAY010000001">
    <property type="protein sequence ID" value="KAJ8050442.1"/>
    <property type="molecule type" value="Genomic_DNA"/>
</dbReference>
<dbReference type="InterPro" id="IPR011701">
    <property type="entry name" value="MFS"/>
</dbReference>
<keyword evidence="1" id="KW-0472">Membrane</keyword>
<feature type="transmembrane region" description="Helical" evidence="1">
    <location>
        <begin position="97"/>
        <end position="115"/>
    </location>
</feature>
<feature type="transmembrane region" description="Helical" evidence="1">
    <location>
        <begin position="40"/>
        <end position="64"/>
    </location>
</feature>
<reference evidence="2" key="1">
    <citation type="submission" date="2021-10" db="EMBL/GenBank/DDBJ databases">
        <title>Tropical sea cucumber genome reveals ecological adaptation and Cuvierian tubules defense mechanism.</title>
        <authorList>
            <person name="Chen T."/>
        </authorList>
    </citation>
    <scope>NUCLEOTIDE SEQUENCE</scope>
    <source>
        <strain evidence="2">Nanhai2018</strain>
        <tissue evidence="2">Muscle</tissue>
    </source>
</reference>
<sequence>MDKAIVFFGWALRVFLDGGCLKSNGVILPDIVERLETTNSVVGLAFSLQSGVAFLVGPLASLLLQVFPRRHVAVFGACLVGTSYIYCGLWLESVPQLCFAFTVAGIGFGFHRFAGYLNFCDHFYNNLGTAVSIGSLSNFLGMATLPLLLQHLKMSFGLHNGLVLFGDILYNFIVSAFAVTTPLRYPRTAKSVDVEQTDKNETCPFAKENAVDKNDCVKNKKGKLYSYLQAWCEMFNHENLAVFMALEGLMFYIYLSWGLFLVSVGTSVGLGSHQVVLLSTAGGIGGFFGRLIAAALFHTKRMNAFTSTLFPMLCNSACFMGCAFLRNFYPIFLLAFVSGVCIGVNSSGLRGLLPTVVCKFHFHQAFATSTFIAGITLHLAGFTSGLISDLTGSASNVFLFNSLLSIAGLPLVLRWAYRSHA</sequence>
<name>A0A9Q1HHR2_HOLLE</name>
<evidence type="ECO:0000256" key="1">
    <source>
        <dbReference type="SAM" id="Phobius"/>
    </source>
</evidence>
<keyword evidence="1" id="KW-0812">Transmembrane</keyword>
<feature type="transmembrane region" description="Helical" evidence="1">
    <location>
        <begin position="309"/>
        <end position="326"/>
    </location>
</feature>
<keyword evidence="3" id="KW-1185">Reference proteome</keyword>
<feature type="transmembrane region" description="Helical" evidence="1">
    <location>
        <begin position="332"/>
        <end position="353"/>
    </location>
</feature>
<feature type="transmembrane region" description="Helical" evidence="1">
    <location>
        <begin position="276"/>
        <end position="297"/>
    </location>
</feature>
<accession>A0A9Q1HHR2</accession>
<dbReference type="PANTHER" id="PTHR11360">
    <property type="entry name" value="MONOCARBOXYLATE TRANSPORTER"/>
    <property type="match status" value="1"/>
</dbReference>
<proteinExistence type="predicted"/>
<feature type="transmembrane region" description="Helical" evidence="1">
    <location>
        <begin position="127"/>
        <end position="149"/>
    </location>
</feature>
<dbReference type="GO" id="GO:0008028">
    <property type="term" value="F:monocarboxylic acid transmembrane transporter activity"/>
    <property type="evidence" value="ECO:0007669"/>
    <property type="project" value="TreeGrafter"/>
</dbReference>
<dbReference type="Gene3D" id="1.20.1250.20">
    <property type="entry name" value="MFS general substrate transporter like domains"/>
    <property type="match status" value="1"/>
</dbReference>